<dbReference type="GeneID" id="110082282"/>
<accession>A0ABM5ES15</accession>
<feature type="transmembrane region" description="Helical" evidence="1">
    <location>
        <begin position="64"/>
        <end position="86"/>
    </location>
</feature>
<keyword evidence="1 3" id="KW-0812">Transmembrane</keyword>
<protein>
    <submittedName>
        <fullName evidence="3">Transmembrane protein 244 isoform X1</fullName>
    </submittedName>
</protein>
<reference evidence="3" key="1">
    <citation type="submission" date="2025-08" db="UniProtKB">
        <authorList>
            <consortium name="RefSeq"/>
        </authorList>
    </citation>
    <scope>IDENTIFICATION</scope>
</reference>
<dbReference type="Proteomes" id="UP001652642">
    <property type="component" value="Chromosome 9"/>
</dbReference>
<gene>
    <name evidence="3" type="primary">LOC110082282</name>
</gene>
<keyword evidence="1" id="KW-1133">Transmembrane helix</keyword>
<keyword evidence="2" id="KW-1185">Reference proteome</keyword>
<dbReference type="RefSeq" id="XP_072835944.1">
    <property type="nucleotide sequence ID" value="XM_072979843.1"/>
</dbReference>
<sequence>MVLQGSQAAAIKAITLHILLCLLIFYTVYYMIWSICCGIFRLKTFGLLTPFEFKTEPSFSSPDYLAKVLATSLTFFTSGLLFAVLLRRWVWDYAITVTLTHVLLTFAESTFAVRTNSLDLSFHHIGLECLFWCSKNQTFSFFLKVPSFSHARVMKEFPFIWQWWLALASDLLLMICSGELVTYLACSDANNLSGDKF</sequence>
<feature type="transmembrane region" description="Helical" evidence="1">
    <location>
        <begin position="20"/>
        <end position="44"/>
    </location>
</feature>
<name>A0ABM5ES15_9SAUR</name>
<evidence type="ECO:0000313" key="3">
    <source>
        <dbReference type="RefSeq" id="XP_072835944.1"/>
    </source>
</evidence>
<proteinExistence type="predicted"/>
<evidence type="ECO:0000256" key="1">
    <source>
        <dbReference type="SAM" id="Phobius"/>
    </source>
</evidence>
<organism evidence="2 3">
    <name type="scientific">Pogona vitticeps</name>
    <name type="common">central bearded dragon</name>
    <dbReference type="NCBI Taxonomy" id="103695"/>
    <lineage>
        <taxon>Eukaryota</taxon>
        <taxon>Metazoa</taxon>
        <taxon>Chordata</taxon>
        <taxon>Craniata</taxon>
        <taxon>Vertebrata</taxon>
        <taxon>Euteleostomi</taxon>
        <taxon>Lepidosauria</taxon>
        <taxon>Squamata</taxon>
        <taxon>Bifurcata</taxon>
        <taxon>Unidentata</taxon>
        <taxon>Episquamata</taxon>
        <taxon>Toxicofera</taxon>
        <taxon>Iguania</taxon>
        <taxon>Acrodonta</taxon>
        <taxon>Agamidae</taxon>
        <taxon>Amphibolurinae</taxon>
        <taxon>Pogona</taxon>
    </lineage>
</organism>
<evidence type="ECO:0000313" key="2">
    <source>
        <dbReference type="Proteomes" id="UP001652642"/>
    </source>
</evidence>
<keyword evidence="1" id="KW-0472">Membrane</keyword>
<feature type="transmembrane region" description="Helical" evidence="1">
    <location>
        <begin position="163"/>
        <end position="186"/>
    </location>
</feature>